<keyword evidence="1" id="KW-0472">Membrane</keyword>
<evidence type="ECO:0000313" key="3">
    <source>
        <dbReference type="Proteomes" id="UP000054099"/>
    </source>
</evidence>
<gene>
    <name evidence="2" type="ORF">AS030_00540</name>
</gene>
<dbReference type="EMBL" id="LNQN01000001">
    <property type="protein sequence ID" value="KSU84095.1"/>
    <property type="molecule type" value="Genomic_DNA"/>
</dbReference>
<dbReference type="OrthoDB" id="2971155at2"/>
<organism evidence="2 3">
    <name type="scientific">Fictibacillus enclensis</name>
    <dbReference type="NCBI Taxonomy" id="1017270"/>
    <lineage>
        <taxon>Bacteria</taxon>
        <taxon>Bacillati</taxon>
        <taxon>Bacillota</taxon>
        <taxon>Bacilli</taxon>
        <taxon>Bacillales</taxon>
        <taxon>Fictibacillaceae</taxon>
        <taxon>Fictibacillus</taxon>
    </lineage>
</organism>
<name>A0A0V8JAE3_9BACL</name>
<keyword evidence="1" id="KW-0812">Transmembrane</keyword>
<comment type="caution">
    <text evidence="2">The sequence shown here is derived from an EMBL/GenBank/DDBJ whole genome shotgun (WGS) entry which is preliminary data.</text>
</comment>
<dbReference type="Proteomes" id="UP000054099">
    <property type="component" value="Unassembled WGS sequence"/>
</dbReference>
<accession>A0A0V8JAE3</accession>
<dbReference type="RefSeq" id="WP_061967217.1">
    <property type="nucleotide sequence ID" value="NZ_CP126109.1"/>
</dbReference>
<reference evidence="2 3" key="1">
    <citation type="journal article" date="2014" name="Antonie Van Leeuwenhoek">
        <title>Fictibacillus enclensis sp. nov., isolated from marine sediment.</title>
        <authorList>
            <person name="Dastager S.G."/>
            <person name="Mawlankar R."/>
            <person name="Srinivasan K."/>
            <person name="Tang S.K."/>
            <person name="Lee J.C."/>
            <person name="Ramana V.V."/>
            <person name="Shouche Y.S."/>
        </authorList>
    </citation>
    <scope>NUCLEOTIDE SEQUENCE [LARGE SCALE GENOMIC DNA]</scope>
    <source>
        <strain evidence="2 3">NIO-1003</strain>
    </source>
</reference>
<protein>
    <submittedName>
        <fullName evidence="2">Uncharacterized protein</fullName>
    </submittedName>
</protein>
<dbReference type="AlphaFoldDB" id="A0A0V8JAE3"/>
<keyword evidence="3" id="KW-1185">Reference proteome</keyword>
<keyword evidence="1" id="KW-1133">Transmembrane helix</keyword>
<evidence type="ECO:0000313" key="2">
    <source>
        <dbReference type="EMBL" id="KSU84095.1"/>
    </source>
</evidence>
<feature type="transmembrane region" description="Helical" evidence="1">
    <location>
        <begin position="37"/>
        <end position="55"/>
    </location>
</feature>
<proteinExistence type="predicted"/>
<sequence length="61" mass="6846">MPGLIFVILAPIFLFIFNALTNELCAKKSIPAESQPNVFRTINVLITLLLVSAYVENIFTY</sequence>
<evidence type="ECO:0000256" key="1">
    <source>
        <dbReference type="SAM" id="Phobius"/>
    </source>
</evidence>